<proteinExistence type="inferred from homology"/>
<dbReference type="PANTHER" id="PTHR11852">
    <property type="entry name" value="PLATELET-ACTIVATING FACTOR ACETYLHYDROLASE"/>
    <property type="match status" value="1"/>
</dbReference>
<evidence type="ECO:0000313" key="3">
    <source>
        <dbReference type="EMBL" id="QOD59743.1"/>
    </source>
</evidence>
<dbReference type="PROSITE" id="PS51257">
    <property type="entry name" value="PROKAR_LIPOPROTEIN"/>
    <property type="match status" value="1"/>
</dbReference>
<dbReference type="InterPro" id="IPR036514">
    <property type="entry name" value="SGNH_hydro_sf"/>
</dbReference>
<reference evidence="3 4" key="1">
    <citation type="journal article" date="2016" name="Int. J. Syst. Evol. Microbiol.">
        <title>Polaribacter haliotis sp. nov., isolated from the gut of abalone Haliotis discus hannai.</title>
        <authorList>
            <person name="Kim Y.O."/>
            <person name="Park I.S."/>
            <person name="Park S."/>
            <person name="Nam B.H."/>
            <person name="Park J.M."/>
            <person name="Kim D.G."/>
            <person name="Yoon J.H."/>
        </authorList>
    </citation>
    <scope>NUCLEOTIDE SEQUENCE [LARGE SCALE GENOMIC DNA]</scope>
    <source>
        <strain evidence="3 4">KCTC 52418</strain>
    </source>
</reference>
<protein>
    <submittedName>
        <fullName evidence="3">Lipase</fullName>
    </submittedName>
</protein>
<evidence type="ECO:0000259" key="2">
    <source>
        <dbReference type="Pfam" id="PF13472"/>
    </source>
</evidence>
<sequence>MHKLLLSTLLIFMFFGCKNKENDTKITTKNIVEVSKNLASLEVKKEEEWWLKRHQTILSRLNPDSELILIGNSILHSLDNKDREEVWDKYLDSYKTINMGISGDRTENVIWRLKNGSLENINPKVAVLLIGTNNTDGNHYLTISTPEELAEGIKKICTIINEKLPNTKILLMGILPYGYKPNHRDNINKATNKIISKFPEKNSLIHYVDIGPIFYNEKGMARRDLMPDFLHPNKEGHLEMFKALEDKINELMVK</sequence>
<dbReference type="PANTHER" id="PTHR11852:SF0">
    <property type="entry name" value="PLATELET-ACTIVATING FACTOR ACETYLHYDROLASE IB SUBUNIT BETA HOMOLOG"/>
    <property type="match status" value="1"/>
</dbReference>
<dbReference type="SUPFAM" id="SSF52266">
    <property type="entry name" value="SGNH hydrolase"/>
    <property type="match status" value="1"/>
</dbReference>
<name>A0A7L8ACK7_9FLAO</name>
<gene>
    <name evidence="3" type="ORF">H9I45_10305</name>
</gene>
<accession>A0A7L8ACK7</accession>
<dbReference type="OrthoDB" id="9774205at2"/>
<dbReference type="Proteomes" id="UP000516764">
    <property type="component" value="Chromosome"/>
</dbReference>
<dbReference type="InterPro" id="IPR013830">
    <property type="entry name" value="SGNH_hydro"/>
</dbReference>
<organism evidence="3 4">
    <name type="scientific">Polaribacter haliotis</name>
    <dbReference type="NCBI Taxonomy" id="1888915"/>
    <lineage>
        <taxon>Bacteria</taxon>
        <taxon>Pseudomonadati</taxon>
        <taxon>Bacteroidota</taxon>
        <taxon>Flavobacteriia</taxon>
        <taxon>Flavobacteriales</taxon>
        <taxon>Flavobacteriaceae</taxon>
    </lineage>
</organism>
<dbReference type="Pfam" id="PF13472">
    <property type="entry name" value="Lipase_GDSL_2"/>
    <property type="match status" value="1"/>
</dbReference>
<evidence type="ECO:0000256" key="1">
    <source>
        <dbReference type="ARBA" id="ARBA00038184"/>
    </source>
</evidence>
<dbReference type="AlphaFoldDB" id="A0A7L8ACK7"/>
<evidence type="ECO:0000313" key="4">
    <source>
        <dbReference type="Proteomes" id="UP000516764"/>
    </source>
</evidence>
<dbReference type="KEGG" id="phal:H9I45_10305"/>
<dbReference type="EMBL" id="CP061813">
    <property type="protein sequence ID" value="QOD59743.1"/>
    <property type="molecule type" value="Genomic_DNA"/>
</dbReference>
<dbReference type="RefSeq" id="WP_088352417.1">
    <property type="nucleotide sequence ID" value="NZ_CP061813.1"/>
</dbReference>
<feature type="domain" description="SGNH hydrolase-type esterase" evidence="2">
    <location>
        <begin position="70"/>
        <end position="237"/>
    </location>
</feature>
<dbReference type="GO" id="GO:0016788">
    <property type="term" value="F:hydrolase activity, acting on ester bonds"/>
    <property type="evidence" value="ECO:0007669"/>
    <property type="project" value="UniProtKB-ARBA"/>
</dbReference>
<comment type="similarity">
    <text evidence="1">Belongs to the 'GDSL' lipolytic enzyme family. Platelet-activating factor acetylhydrolase IB beta/gamma subunits subfamily.</text>
</comment>
<dbReference type="Gene3D" id="3.40.50.1110">
    <property type="entry name" value="SGNH hydrolase"/>
    <property type="match status" value="1"/>
</dbReference>
<keyword evidence="4" id="KW-1185">Reference proteome</keyword>